<evidence type="ECO:0000313" key="1">
    <source>
        <dbReference type="EMBL" id="RHA71750.1"/>
    </source>
</evidence>
<name>A0A413ST91_9FIRM</name>
<dbReference type="Proteomes" id="UP000285642">
    <property type="component" value="Unassembled WGS sequence"/>
</dbReference>
<sequence>MKQIQIPEQLFMELVKFHLLDMEENLPSIKQGLEKKLDALVMRDLYSKYKTAPTEEEREHARKEYLDRRGVPEKFRW</sequence>
<gene>
    <name evidence="1" type="ORF">DW924_03795</name>
</gene>
<protein>
    <submittedName>
        <fullName evidence="1">Complexin-2</fullName>
    </submittedName>
</protein>
<comment type="caution">
    <text evidence="1">The sequence shown here is derived from an EMBL/GenBank/DDBJ whole genome shotgun (WGS) entry which is preliminary data.</text>
</comment>
<dbReference type="AlphaFoldDB" id="A0A413ST91"/>
<proteinExistence type="predicted"/>
<accession>A0A413ST91</accession>
<dbReference type="RefSeq" id="WP_118364099.1">
    <property type="nucleotide sequence ID" value="NZ_QSFS01000003.1"/>
</dbReference>
<reference evidence="1 2" key="1">
    <citation type="submission" date="2018-08" db="EMBL/GenBank/DDBJ databases">
        <title>A genome reference for cultivated species of the human gut microbiota.</title>
        <authorList>
            <person name="Zou Y."/>
            <person name="Xue W."/>
            <person name="Luo G."/>
        </authorList>
    </citation>
    <scope>NUCLEOTIDE SEQUENCE [LARGE SCALE GENOMIC DNA]</scope>
    <source>
        <strain evidence="1 2">AM42-8</strain>
    </source>
</reference>
<organism evidence="1 2">
    <name type="scientific">Dorea formicigenerans</name>
    <dbReference type="NCBI Taxonomy" id="39486"/>
    <lineage>
        <taxon>Bacteria</taxon>
        <taxon>Bacillati</taxon>
        <taxon>Bacillota</taxon>
        <taxon>Clostridia</taxon>
        <taxon>Lachnospirales</taxon>
        <taxon>Lachnospiraceae</taxon>
        <taxon>Dorea</taxon>
    </lineage>
</organism>
<dbReference type="EMBL" id="QSFS01000003">
    <property type="protein sequence ID" value="RHA71750.1"/>
    <property type="molecule type" value="Genomic_DNA"/>
</dbReference>
<evidence type="ECO:0000313" key="2">
    <source>
        <dbReference type="Proteomes" id="UP000285642"/>
    </source>
</evidence>